<reference evidence="6" key="1">
    <citation type="submission" date="2022-04" db="EMBL/GenBank/DDBJ databases">
        <title>Shinella lacus sp. nov., a novel member of the genus Shinella from water.</title>
        <authorList>
            <person name="Deng Y."/>
        </authorList>
    </citation>
    <scope>NUCLEOTIDE SEQUENCE</scope>
    <source>
        <strain evidence="6">JCM 31239</strain>
    </source>
</reference>
<evidence type="ECO:0000313" key="6">
    <source>
        <dbReference type="EMBL" id="MDO6123236.1"/>
    </source>
</evidence>
<name>A0ABT8XHM4_9HYPH</name>
<dbReference type="PROSITE" id="PS51898">
    <property type="entry name" value="TYR_RECOMBINASE"/>
    <property type="match status" value="1"/>
</dbReference>
<dbReference type="InterPro" id="IPR013762">
    <property type="entry name" value="Integrase-like_cat_sf"/>
</dbReference>
<protein>
    <submittedName>
        <fullName evidence="6">Site-specific integrase</fullName>
    </submittedName>
</protein>
<feature type="domain" description="Tyr recombinase" evidence="5">
    <location>
        <begin position="174"/>
        <end position="409"/>
    </location>
</feature>
<comment type="caution">
    <text evidence="6">The sequence shown here is derived from an EMBL/GenBank/DDBJ whole genome shotgun (WGS) entry which is preliminary data.</text>
</comment>
<evidence type="ECO:0000256" key="2">
    <source>
        <dbReference type="ARBA" id="ARBA00022908"/>
    </source>
</evidence>
<sequence>MASVRKRVWTHKGVERTAWVVDYTDQSGKRRMLTEKSKKDADRARIRIEADIEAGVHTHKSESVTVAKAVEEFLGNCERRRKVGDRMTGQTLASYRYVLENHVVASIGALRLCNLEAHHVQAVIDEKIGDFSQTTVRKIHDVLHLLLAYAVKKKWAKRNILRDDPVSLPRGGKRRVYVPSKAELKTLISAALDLENEQALTWVNRLVFVCLGAFGGLRKGEIAGLQWSDVDFDKEVIHIRHSQSYHDGLKEPKTQAGVRDVPMSAPIRFALLEVIRYWQTQNAERWNRDYHDITLRKAKLRSFLRKDEEPDLENLPSGHVLVTKIGKPITVNQNKMFWTPLMKKAGLMVGDRPLFSPHALRHAAASLFIENGLPAINLKTVMGHSSVTITYDVYGHLFPEDDRLRQASAAIAADLGAAMTRQTTLLN</sequence>
<dbReference type="Gene3D" id="1.10.150.130">
    <property type="match status" value="1"/>
</dbReference>
<keyword evidence="4" id="KW-0233">DNA recombination</keyword>
<dbReference type="InterPro" id="IPR002104">
    <property type="entry name" value="Integrase_catalytic"/>
</dbReference>
<dbReference type="Proteomes" id="UP001177080">
    <property type="component" value="Unassembled WGS sequence"/>
</dbReference>
<dbReference type="EMBL" id="WHSC02000007">
    <property type="protein sequence ID" value="MDO6123236.1"/>
    <property type="molecule type" value="Genomic_DNA"/>
</dbReference>
<accession>A0ABT8XHM4</accession>
<keyword evidence="7" id="KW-1185">Reference proteome</keyword>
<dbReference type="InterPro" id="IPR010998">
    <property type="entry name" value="Integrase_recombinase_N"/>
</dbReference>
<evidence type="ECO:0000256" key="3">
    <source>
        <dbReference type="ARBA" id="ARBA00023125"/>
    </source>
</evidence>
<comment type="similarity">
    <text evidence="1">Belongs to the 'phage' integrase family.</text>
</comment>
<dbReference type="PANTHER" id="PTHR30629">
    <property type="entry name" value="PROPHAGE INTEGRASE"/>
    <property type="match status" value="1"/>
</dbReference>
<organism evidence="6 7">
    <name type="scientific">Shinella curvata</name>
    <dbReference type="NCBI Taxonomy" id="1817964"/>
    <lineage>
        <taxon>Bacteria</taxon>
        <taxon>Pseudomonadati</taxon>
        <taxon>Pseudomonadota</taxon>
        <taxon>Alphaproteobacteria</taxon>
        <taxon>Hyphomicrobiales</taxon>
        <taxon>Rhizobiaceae</taxon>
        <taxon>Shinella</taxon>
    </lineage>
</organism>
<evidence type="ECO:0000256" key="1">
    <source>
        <dbReference type="ARBA" id="ARBA00008857"/>
    </source>
</evidence>
<dbReference type="CDD" id="cd01189">
    <property type="entry name" value="INT_ICEBs1_C_like"/>
    <property type="match status" value="1"/>
</dbReference>
<evidence type="ECO:0000256" key="4">
    <source>
        <dbReference type="ARBA" id="ARBA00023172"/>
    </source>
</evidence>
<dbReference type="RefSeq" id="WP_244760858.1">
    <property type="nucleotide sequence ID" value="NZ_JALJCJ010000002.1"/>
</dbReference>
<keyword evidence="3" id="KW-0238">DNA-binding</keyword>
<dbReference type="Pfam" id="PF00589">
    <property type="entry name" value="Phage_integrase"/>
    <property type="match status" value="1"/>
</dbReference>
<dbReference type="PANTHER" id="PTHR30629:SF2">
    <property type="entry name" value="PROPHAGE INTEGRASE INTS-RELATED"/>
    <property type="match status" value="1"/>
</dbReference>
<evidence type="ECO:0000313" key="7">
    <source>
        <dbReference type="Proteomes" id="UP001177080"/>
    </source>
</evidence>
<evidence type="ECO:0000259" key="5">
    <source>
        <dbReference type="PROSITE" id="PS51898"/>
    </source>
</evidence>
<gene>
    <name evidence="6" type="ORF">GB928_018770</name>
</gene>
<dbReference type="Gene3D" id="1.10.443.10">
    <property type="entry name" value="Intergrase catalytic core"/>
    <property type="match status" value="1"/>
</dbReference>
<keyword evidence="2" id="KW-0229">DNA integration</keyword>
<dbReference type="InterPro" id="IPR011010">
    <property type="entry name" value="DNA_brk_join_enz"/>
</dbReference>
<dbReference type="InterPro" id="IPR050808">
    <property type="entry name" value="Phage_Integrase"/>
</dbReference>
<dbReference type="SUPFAM" id="SSF56349">
    <property type="entry name" value="DNA breaking-rejoining enzymes"/>
    <property type="match status" value="1"/>
</dbReference>
<proteinExistence type="inferred from homology"/>